<sequence>MAKTGMKTVTSDKVLFNAALLDRMLRHKQVFGVNFYF</sequence>
<protein>
    <submittedName>
        <fullName evidence="1">Uncharacterized protein</fullName>
    </submittedName>
</protein>
<keyword evidence="2" id="KW-1185">Reference proteome</keyword>
<comment type="caution">
    <text evidence="1">The sequence shown here is derived from an EMBL/GenBank/DDBJ whole genome shotgun (WGS) entry which is preliminary data.</text>
</comment>
<dbReference type="EMBL" id="BBMT01000002">
    <property type="protein sequence ID" value="GAL33016.1"/>
    <property type="molecule type" value="Genomic_DNA"/>
</dbReference>
<reference evidence="1 2" key="2">
    <citation type="submission" date="2014-09" db="EMBL/GenBank/DDBJ databases">
        <authorList>
            <consortium name="NBRP consortium"/>
            <person name="Sawabe T."/>
            <person name="Meirelles P."/>
            <person name="Nakanishi M."/>
            <person name="Sayaka M."/>
            <person name="Hattori M."/>
            <person name="Ohkuma M."/>
        </authorList>
    </citation>
    <scope>NUCLEOTIDE SEQUENCE [LARGE SCALE GENOMIC DNA]</scope>
    <source>
        <strain evidence="1 2">JCM 19240</strain>
    </source>
</reference>
<accession>A0A090SZF1</accession>
<evidence type="ECO:0000313" key="2">
    <source>
        <dbReference type="Proteomes" id="UP000029224"/>
    </source>
</evidence>
<organism evidence="1 2">
    <name type="scientific">Vibrio maritimus</name>
    <dbReference type="NCBI Taxonomy" id="990268"/>
    <lineage>
        <taxon>Bacteria</taxon>
        <taxon>Pseudomonadati</taxon>
        <taxon>Pseudomonadota</taxon>
        <taxon>Gammaproteobacteria</taxon>
        <taxon>Vibrionales</taxon>
        <taxon>Vibrionaceae</taxon>
        <taxon>Vibrio</taxon>
    </lineage>
</organism>
<proteinExistence type="predicted"/>
<name>A0A090SZF1_9VIBR</name>
<reference evidence="1 2" key="1">
    <citation type="submission" date="2014-09" db="EMBL/GenBank/DDBJ databases">
        <title>Vibrio maritimus JCM 19240. (C210) whole genome shotgun sequence.</title>
        <authorList>
            <person name="Sawabe T."/>
            <person name="Meirelles P."/>
            <person name="Nakanishi M."/>
            <person name="Sayaka M."/>
            <person name="Hattori M."/>
            <person name="Ohkuma M."/>
        </authorList>
    </citation>
    <scope>NUCLEOTIDE SEQUENCE [LARGE SCALE GENOMIC DNA]</scope>
    <source>
        <strain evidence="1 2">JCM 19240</strain>
    </source>
</reference>
<evidence type="ECO:0000313" key="1">
    <source>
        <dbReference type="EMBL" id="GAL33016.1"/>
    </source>
</evidence>
<dbReference type="AlphaFoldDB" id="A0A090SZF1"/>
<dbReference type="Proteomes" id="UP000029224">
    <property type="component" value="Unassembled WGS sequence"/>
</dbReference>
<gene>
    <name evidence="1" type="ORF">JCM19240_6448</name>
</gene>